<sequence>MSSSPPPLVNNPPSTIISQEQPTQSSSPHPSSSSSPTTISQEQQTGAPSSSTTTNIITLTSQEQQQQQQQDPHPSSSSSPTTISQEQQTGAPSSSTTTNIITLTSPEQQQQQQQDPQQIIRIENPQHQNWWQRTRPYAIVILLQFLFAIMNFSTKLAMNNGMSNYVFVAYRNIPACLVFAPFAVYRERDRWSQMTWSVFRKILALSVLGPIMDQDLYFLGMKYSTATLASALGNTLPGITFILACVTGRETINITAKPSQAKILGTIISILGALVMTLVKGPVLFGTVGADSHSHHHNGFHTILGAVFILLSTLSNAASNILQTITLEELNLPLTVTSLMLLFGSIEAIVVAVVMNEKPYYTLWSIFQWDIKLLSALYAGIFCSGLGFYLRGQVMQARGPVFGTMFNPVCMILVAMSGYFFLDEQQLLGRVIGALIICSGLYFVVWGTNKDNILRRQAQENANANAVANP</sequence>
<evidence type="ECO:0000313" key="1">
    <source>
        <dbReference type="EMBL" id="CAJ2627961.1"/>
    </source>
</evidence>
<accession>A0ACB0I7E5</accession>
<gene>
    <name evidence="1" type="ORF">MILVUS5_LOCUS302</name>
</gene>
<reference evidence="1" key="1">
    <citation type="submission" date="2023-10" db="EMBL/GenBank/DDBJ databases">
        <authorList>
            <person name="Rodriguez Cubillos JULIANA M."/>
            <person name="De Vega J."/>
        </authorList>
    </citation>
    <scope>NUCLEOTIDE SEQUENCE</scope>
</reference>
<organism evidence="1 2">
    <name type="scientific">Trifolium pratense</name>
    <name type="common">Red clover</name>
    <dbReference type="NCBI Taxonomy" id="57577"/>
    <lineage>
        <taxon>Eukaryota</taxon>
        <taxon>Viridiplantae</taxon>
        <taxon>Streptophyta</taxon>
        <taxon>Embryophyta</taxon>
        <taxon>Tracheophyta</taxon>
        <taxon>Spermatophyta</taxon>
        <taxon>Magnoliopsida</taxon>
        <taxon>eudicotyledons</taxon>
        <taxon>Gunneridae</taxon>
        <taxon>Pentapetalae</taxon>
        <taxon>rosids</taxon>
        <taxon>fabids</taxon>
        <taxon>Fabales</taxon>
        <taxon>Fabaceae</taxon>
        <taxon>Papilionoideae</taxon>
        <taxon>50 kb inversion clade</taxon>
        <taxon>NPAAA clade</taxon>
        <taxon>Hologalegina</taxon>
        <taxon>IRL clade</taxon>
        <taxon>Trifolieae</taxon>
        <taxon>Trifolium</taxon>
    </lineage>
</organism>
<protein>
    <submittedName>
        <fullName evidence="1">Uncharacterized protein</fullName>
    </submittedName>
</protein>
<name>A0ACB0I7E5_TRIPR</name>
<keyword evidence="2" id="KW-1185">Reference proteome</keyword>
<evidence type="ECO:0000313" key="2">
    <source>
        <dbReference type="Proteomes" id="UP001177021"/>
    </source>
</evidence>
<dbReference type="Proteomes" id="UP001177021">
    <property type="component" value="Unassembled WGS sequence"/>
</dbReference>
<proteinExistence type="predicted"/>
<dbReference type="EMBL" id="CASHSV030000001">
    <property type="protein sequence ID" value="CAJ2627961.1"/>
    <property type="molecule type" value="Genomic_DNA"/>
</dbReference>
<comment type="caution">
    <text evidence="1">The sequence shown here is derived from an EMBL/GenBank/DDBJ whole genome shotgun (WGS) entry which is preliminary data.</text>
</comment>